<dbReference type="PANTHER" id="PTHR23513">
    <property type="entry name" value="INTEGRAL MEMBRANE EFFLUX PROTEIN-RELATED"/>
    <property type="match status" value="1"/>
</dbReference>
<feature type="transmembrane region" description="Helical" evidence="7">
    <location>
        <begin position="89"/>
        <end position="107"/>
    </location>
</feature>
<keyword evidence="6 7" id="KW-0472">Membrane</keyword>
<dbReference type="GO" id="GO:0005886">
    <property type="term" value="C:plasma membrane"/>
    <property type="evidence" value="ECO:0007669"/>
    <property type="project" value="UniProtKB-SubCell"/>
</dbReference>
<feature type="transmembrane region" description="Helical" evidence="7">
    <location>
        <begin position="362"/>
        <end position="381"/>
    </location>
</feature>
<comment type="caution">
    <text evidence="8">The sequence shown here is derived from an EMBL/GenBank/DDBJ whole genome shotgun (WGS) entry which is preliminary data.</text>
</comment>
<comment type="subcellular location">
    <subcellularLocation>
        <location evidence="1">Cell membrane</location>
        <topology evidence="1">Multi-pass membrane protein</topology>
    </subcellularLocation>
</comment>
<reference evidence="8 9" key="1">
    <citation type="submission" date="2017-07" db="EMBL/GenBank/DDBJ databases">
        <title>The new phylogeny of genus Mycobacterium.</title>
        <authorList>
            <person name="Tortoli E."/>
            <person name="Trovato A."/>
            <person name="Cirillo D.M."/>
        </authorList>
    </citation>
    <scope>NUCLEOTIDE SEQUENCE [LARGE SCALE GENOMIC DNA]</scope>
    <source>
        <strain evidence="8 9">ATCC 33027</strain>
    </source>
</reference>
<dbReference type="PANTHER" id="PTHR23513:SF11">
    <property type="entry name" value="STAPHYLOFERRIN A TRANSPORTER"/>
    <property type="match status" value="1"/>
</dbReference>
<feature type="transmembrane region" description="Helical" evidence="7">
    <location>
        <begin position="322"/>
        <end position="342"/>
    </location>
</feature>
<proteinExistence type="predicted"/>
<feature type="transmembrane region" description="Helical" evidence="7">
    <location>
        <begin position="235"/>
        <end position="256"/>
    </location>
</feature>
<dbReference type="OrthoDB" id="9775268at2"/>
<accession>A0A255D6P3</accession>
<evidence type="ECO:0000256" key="4">
    <source>
        <dbReference type="ARBA" id="ARBA00022692"/>
    </source>
</evidence>
<feature type="transmembrane region" description="Helical" evidence="7">
    <location>
        <begin position="298"/>
        <end position="316"/>
    </location>
</feature>
<evidence type="ECO:0000256" key="3">
    <source>
        <dbReference type="ARBA" id="ARBA00022475"/>
    </source>
</evidence>
<feature type="transmembrane region" description="Helical" evidence="7">
    <location>
        <begin position="56"/>
        <end position="77"/>
    </location>
</feature>
<dbReference type="Proteomes" id="UP000216063">
    <property type="component" value="Unassembled WGS sequence"/>
</dbReference>
<dbReference type="InterPro" id="IPR036259">
    <property type="entry name" value="MFS_trans_sf"/>
</dbReference>
<dbReference type="CDD" id="cd06173">
    <property type="entry name" value="MFS_MefA_like"/>
    <property type="match status" value="1"/>
</dbReference>
<dbReference type="SUPFAM" id="SSF103473">
    <property type="entry name" value="MFS general substrate transporter"/>
    <property type="match status" value="1"/>
</dbReference>
<gene>
    <name evidence="8" type="ORF">CG716_27325</name>
</gene>
<evidence type="ECO:0000256" key="6">
    <source>
        <dbReference type="ARBA" id="ARBA00023136"/>
    </source>
</evidence>
<keyword evidence="9" id="KW-1185">Reference proteome</keyword>
<keyword evidence="3" id="KW-1003">Cell membrane</keyword>
<feature type="transmembrane region" description="Helical" evidence="7">
    <location>
        <begin position="387"/>
        <end position="408"/>
    </location>
</feature>
<name>A0A255D6P3_9MYCO</name>
<protein>
    <recommendedName>
        <fullName evidence="10">MFS transporter</fullName>
    </recommendedName>
</protein>
<sequence length="418" mass="44314">MALASAVSNRGSGGGYKLFRQRQFRELWAANLLSSIGLVMLLLGSAWVMLSLTTNPLMVSMVQTATSLPFLLLALPAGIMSDLYGHRRLLLGAHTWMLLAVAGLAALTFSGYLNAWSLLVALSIIGIGLVFQQSAWKPFLHDLLPSDQLVSAISFNSLSNKLAQVVGPLTGGLLVGFKGAMLVLGTRALSHLVMIAVVRRVPRPAAGKRSDARSSREALASFSDGWRVLRASRQLYGPLIRLAVFMMPCTGMVALLPLEAKENIQTEVIGYGGLLTSLALGTVSAVSLMPWLQGRARMGTLSSTALGGFSLAVLGISQWDSMLLDASFLLVAGFCWGILTVAHQWAIQTASPADMRGLMTSFYSLVLQGSLATGSFLFGLIATQVGVSHTILICGIVAACGLLLVRVFPMPDAVAHAT</sequence>
<feature type="transmembrane region" description="Helical" evidence="7">
    <location>
        <begin position="27"/>
        <end position="50"/>
    </location>
</feature>
<keyword evidence="2" id="KW-0813">Transport</keyword>
<feature type="transmembrane region" description="Helical" evidence="7">
    <location>
        <begin position="113"/>
        <end position="131"/>
    </location>
</feature>
<dbReference type="EMBL" id="NOZR01000035">
    <property type="protein sequence ID" value="OYN74874.1"/>
    <property type="molecule type" value="Genomic_DNA"/>
</dbReference>
<evidence type="ECO:0000256" key="2">
    <source>
        <dbReference type="ARBA" id="ARBA00022448"/>
    </source>
</evidence>
<evidence type="ECO:0000256" key="7">
    <source>
        <dbReference type="SAM" id="Phobius"/>
    </source>
</evidence>
<evidence type="ECO:0000313" key="9">
    <source>
        <dbReference type="Proteomes" id="UP000216063"/>
    </source>
</evidence>
<feature type="transmembrane region" description="Helical" evidence="7">
    <location>
        <begin position="268"/>
        <end position="291"/>
    </location>
</feature>
<keyword evidence="4 7" id="KW-0812">Transmembrane</keyword>
<keyword evidence="5 7" id="KW-1133">Transmembrane helix</keyword>
<evidence type="ECO:0008006" key="10">
    <source>
        <dbReference type="Google" id="ProtNLM"/>
    </source>
</evidence>
<evidence type="ECO:0000256" key="5">
    <source>
        <dbReference type="ARBA" id="ARBA00022989"/>
    </source>
</evidence>
<dbReference type="InterPro" id="IPR010290">
    <property type="entry name" value="TM_effector"/>
</dbReference>
<evidence type="ECO:0000256" key="1">
    <source>
        <dbReference type="ARBA" id="ARBA00004651"/>
    </source>
</evidence>
<evidence type="ECO:0000313" key="8">
    <source>
        <dbReference type="EMBL" id="OYN74874.1"/>
    </source>
</evidence>
<dbReference type="AlphaFoldDB" id="A0A255D6P3"/>
<organism evidence="8 9">
    <name type="scientific">Mycolicibacterium sphagni</name>
    <dbReference type="NCBI Taxonomy" id="1786"/>
    <lineage>
        <taxon>Bacteria</taxon>
        <taxon>Bacillati</taxon>
        <taxon>Actinomycetota</taxon>
        <taxon>Actinomycetes</taxon>
        <taxon>Mycobacteriales</taxon>
        <taxon>Mycobacteriaceae</taxon>
        <taxon>Mycolicibacterium</taxon>
    </lineage>
</organism>
<dbReference type="Gene3D" id="1.20.1250.20">
    <property type="entry name" value="MFS general substrate transporter like domains"/>
    <property type="match status" value="1"/>
</dbReference>
<dbReference type="Pfam" id="PF05977">
    <property type="entry name" value="MFS_3"/>
    <property type="match status" value="1"/>
</dbReference>